<name>A0A2M6XD18_9BACT</name>
<comment type="caution">
    <text evidence="1">The sequence shown here is derived from an EMBL/GenBank/DDBJ whole genome shotgun (WGS) entry which is preliminary data.</text>
</comment>
<reference evidence="2" key="1">
    <citation type="submission" date="2017-09" db="EMBL/GenBank/DDBJ databases">
        <title>Depth-based differentiation of microbial function through sediment-hosted aquifers and enrichment of novel symbionts in the deep terrestrial subsurface.</title>
        <authorList>
            <person name="Probst A.J."/>
            <person name="Ladd B."/>
            <person name="Jarett J.K."/>
            <person name="Geller-Mcgrath D.E."/>
            <person name="Sieber C.M.K."/>
            <person name="Emerson J.B."/>
            <person name="Anantharaman K."/>
            <person name="Thomas B.C."/>
            <person name="Malmstrom R."/>
            <person name="Stieglmeier M."/>
            <person name="Klingl A."/>
            <person name="Woyke T."/>
            <person name="Ryan C.M."/>
            <person name="Banfield J.F."/>
        </authorList>
    </citation>
    <scope>NUCLEOTIDE SEQUENCE [LARGE SCALE GENOMIC DNA]</scope>
</reference>
<accession>A0A2M6XD18</accession>
<protein>
    <submittedName>
        <fullName evidence="1">Uncharacterized protein</fullName>
    </submittedName>
</protein>
<proteinExistence type="predicted"/>
<evidence type="ECO:0000313" key="1">
    <source>
        <dbReference type="EMBL" id="PIU03578.1"/>
    </source>
</evidence>
<gene>
    <name evidence="1" type="ORF">COT44_02635</name>
</gene>
<evidence type="ECO:0000313" key="2">
    <source>
        <dbReference type="Proteomes" id="UP000228996"/>
    </source>
</evidence>
<dbReference type="AlphaFoldDB" id="A0A2M6XD18"/>
<dbReference type="EMBL" id="PEYO01000014">
    <property type="protein sequence ID" value="PIU03578.1"/>
    <property type="molecule type" value="Genomic_DNA"/>
</dbReference>
<dbReference type="Proteomes" id="UP000228996">
    <property type="component" value="Unassembled WGS sequence"/>
</dbReference>
<sequence>MTQSVVPSGSVEWVHVNFIGNLPNIISLPSSEEGDFQWVDPLNVDSLDMVSEKFFFWVNLFLMSRIN</sequence>
<organism evidence="1 2">
    <name type="scientific">Candidatus Shapirobacteria bacterium CG08_land_8_20_14_0_20_39_18</name>
    <dbReference type="NCBI Taxonomy" id="1974883"/>
    <lineage>
        <taxon>Bacteria</taxon>
        <taxon>Candidatus Shapironibacteriota</taxon>
    </lineage>
</organism>